<feature type="transmembrane region" description="Helical" evidence="7">
    <location>
        <begin position="442"/>
        <end position="459"/>
    </location>
</feature>
<keyword evidence="4 7" id="KW-0812">Transmembrane</keyword>
<evidence type="ECO:0000313" key="9">
    <source>
        <dbReference type="EMBL" id="KAF7334658.1"/>
    </source>
</evidence>
<dbReference type="Pfam" id="PF00083">
    <property type="entry name" value="Sugar_tr"/>
    <property type="match status" value="1"/>
</dbReference>
<keyword evidence="6 7" id="KW-0472">Membrane</keyword>
<feature type="domain" description="Major facilitator superfamily (MFS) profile" evidence="8">
    <location>
        <begin position="54"/>
        <end position="494"/>
    </location>
</feature>
<evidence type="ECO:0000256" key="5">
    <source>
        <dbReference type="ARBA" id="ARBA00022989"/>
    </source>
</evidence>
<evidence type="ECO:0000256" key="3">
    <source>
        <dbReference type="ARBA" id="ARBA00022448"/>
    </source>
</evidence>
<keyword evidence="5 7" id="KW-1133">Transmembrane helix</keyword>
<evidence type="ECO:0000313" key="10">
    <source>
        <dbReference type="Proteomes" id="UP000620124"/>
    </source>
</evidence>
<reference evidence="9" key="1">
    <citation type="submission" date="2020-05" db="EMBL/GenBank/DDBJ databases">
        <title>Mycena genomes resolve the evolution of fungal bioluminescence.</title>
        <authorList>
            <person name="Tsai I.J."/>
        </authorList>
    </citation>
    <scope>NUCLEOTIDE SEQUENCE</scope>
    <source>
        <strain evidence="9">CCC161011</strain>
    </source>
</reference>
<name>A0A8H6X5E2_9AGAR</name>
<feature type="transmembrane region" description="Helical" evidence="7">
    <location>
        <begin position="154"/>
        <end position="176"/>
    </location>
</feature>
<sequence length="593" mass="66446">MADSPVKTAMSANAYTNLMDPRRNWYNNRRFVLFSLLYFEGLTVLVRLIILNAWIVLLLVTSTASGYDGSMMNGLQSLPQWEVYFNFPTKGKLGLLGAIQNIGSLAGYPFCAISLRRYRTQTDGIHWRAGDGHCYCHPNGVTVCWNVYWRASRFLVGFGLTFAASASPMLVAELSYPKYRAPLTSTYNSLWHLGSIVAAWATFGSFKIQSTWAWRLPSVLQAVPSFVQVLLVLFVPESPRFLVRKGKEAEALRTLAYYHADGDENDPLVRYEFEEIKAAMEFDRTVATNVGWRSFLASSGNLRRVRIIIAIAFFSQWSGNGLAGYYLNKVLSDIGITNPTTQLLLNGILSIWSLVCALTASSTVERFGRRVLFITSACLMTLFFTMQTVCFARFTISGDNNAARGMIAFIALYSAAYNLAFSPLIVTYALEILPYNIRAKGFNIFNITISIALIFNQYVNPIALAALNWKYYVVYCVWLVCECIFLYFYLVETKNHTLEETAAIFDGEGAKEKIADSAAAHAGVAKDVGSHTSGKKKDRMSLSRGREAFEKIHLAFPKHCIILYTKSFGFGHPNRFSFLMLNFLQDSPRIPGG</sequence>
<dbReference type="PANTHER" id="PTHR48022:SF64">
    <property type="entry name" value="MAJOR FACILITATOR SUPERFAMILY (MFS) PROFILE DOMAIN-CONTAINING PROTEIN"/>
    <property type="match status" value="1"/>
</dbReference>
<keyword evidence="10" id="KW-1185">Reference proteome</keyword>
<feature type="transmembrane region" description="Helical" evidence="7">
    <location>
        <begin position="212"/>
        <end position="235"/>
    </location>
</feature>
<evidence type="ECO:0000256" key="6">
    <source>
        <dbReference type="ARBA" id="ARBA00023136"/>
    </source>
</evidence>
<dbReference type="FunFam" id="1.20.1250.20:FF:000134">
    <property type="entry name" value="MFS sugar transporter protein"/>
    <property type="match status" value="1"/>
</dbReference>
<dbReference type="InterPro" id="IPR036259">
    <property type="entry name" value="MFS_trans_sf"/>
</dbReference>
<feature type="transmembrane region" description="Helical" evidence="7">
    <location>
        <begin position="307"/>
        <end position="327"/>
    </location>
</feature>
<evidence type="ECO:0000256" key="4">
    <source>
        <dbReference type="ARBA" id="ARBA00022692"/>
    </source>
</evidence>
<dbReference type="OrthoDB" id="6133115at2759"/>
<evidence type="ECO:0000259" key="8">
    <source>
        <dbReference type="PROSITE" id="PS50850"/>
    </source>
</evidence>
<keyword evidence="3" id="KW-0813">Transport</keyword>
<dbReference type="AlphaFoldDB" id="A0A8H6X5E2"/>
<dbReference type="PANTHER" id="PTHR48022">
    <property type="entry name" value="PLASTIDIC GLUCOSE TRANSPORTER 4"/>
    <property type="match status" value="1"/>
</dbReference>
<evidence type="ECO:0000256" key="2">
    <source>
        <dbReference type="ARBA" id="ARBA00010992"/>
    </source>
</evidence>
<feature type="transmembrane region" description="Helical" evidence="7">
    <location>
        <begin position="371"/>
        <end position="394"/>
    </location>
</feature>
<dbReference type="InterPro" id="IPR050360">
    <property type="entry name" value="MFS_Sugar_Transporters"/>
</dbReference>
<proteinExistence type="inferred from homology"/>
<evidence type="ECO:0000256" key="7">
    <source>
        <dbReference type="SAM" id="Phobius"/>
    </source>
</evidence>
<feature type="transmembrane region" description="Helical" evidence="7">
    <location>
        <begin position="406"/>
        <end position="430"/>
    </location>
</feature>
<organism evidence="9 10">
    <name type="scientific">Mycena venus</name>
    <dbReference type="NCBI Taxonomy" id="2733690"/>
    <lineage>
        <taxon>Eukaryota</taxon>
        <taxon>Fungi</taxon>
        <taxon>Dikarya</taxon>
        <taxon>Basidiomycota</taxon>
        <taxon>Agaricomycotina</taxon>
        <taxon>Agaricomycetes</taxon>
        <taxon>Agaricomycetidae</taxon>
        <taxon>Agaricales</taxon>
        <taxon>Marasmiineae</taxon>
        <taxon>Mycenaceae</taxon>
        <taxon>Mycena</taxon>
    </lineage>
</organism>
<comment type="caution">
    <text evidence="9">The sequence shown here is derived from an EMBL/GenBank/DDBJ whole genome shotgun (WGS) entry which is preliminary data.</text>
</comment>
<comment type="subcellular location">
    <subcellularLocation>
        <location evidence="1">Membrane</location>
        <topology evidence="1">Multi-pass membrane protein</topology>
    </subcellularLocation>
</comment>
<gene>
    <name evidence="9" type="ORF">MVEN_02296300</name>
</gene>
<dbReference type="Gene3D" id="1.20.1250.20">
    <property type="entry name" value="MFS general substrate transporter like domains"/>
    <property type="match status" value="1"/>
</dbReference>
<feature type="transmembrane region" description="Helical" evidence="7">
    <location>
        <begin position="31"/>
        <end position="60"/>
    </location>
</feature>
<comment type="similarity">
    <text evidence="2">Belongs to the major facilitator superfamily. Sugar transporter (TC 2.A.1.1) family.</text>
</comment>
<dbReference type="Proteomes" id="UP000620124">
    <property type="component" value="Unassembled WGS sequence"/>
</dbReference>
<dbReference type="InterPro" id="IPR005828">
    <property type="entry name" value="MFS_sugar_transport-like"/>
</dbReference>
<feature type="transmembrane region" description="Helical" evidence="7">
    <location>
        <begin position="343"/>
        <end position="364"/>
    </location>
</feature>
<dbReference type="GO" id="GO:0016020">
    <property type="term" value="C:membrane"/>
    <property type="evidence" value="ECO:0007669"/>
    <property type="project" value="UniProtKB-SubCell"/>
</dbReference>
<dbReference type="EMBL" id="JACAZI010000026">
    <property type="protein sequence ID" value="KAF7334658.1"/>
    <property type="molecule type" value="Genomic_DNA"/>
</dbReference>
<dbReference type="PROSITE" id="PS50850">
    <property type="entry name" value="MFS"/>
    <property type="match status" value="1"/>
</dbReference>
<evidence type="ECO:0000256" key="1">
    <source>
        <dbReference type="ARBA" id="ARBA00004141"/>
    </source>
</evidence>
<protein>
    <submittedName>
        <fullName evidence="9">MFS domain-containing protein</fullName>
    </submittedName>
</protein>
<dbReference type="InterPro" id="IPR020846">
    <property type="entry name" value="MFS_dom"/>
</dbReference>
<accession>A0A8H6X5E2</accession>
<dbReference type="SUPFAM" id="SSF103473">
    <property type="entry name" value="MFS general substrate transporter"/>
    <property type="match status" value="1"/>
</dbReference>
<dbReference type="GO" id="GO:0005351">
    <property type="term" value="F:carbohydrate:proton symporter activity"/>
    <property type="evidence" value="ECO:0007669"/>
    <property type="project" value="TreeGrafter"/>
</dbReference>
<feature type="transmembrane region" description="Helical" evidence="7">
    <location>
        <begin position="471"/>
        <end position="490"/>
    </location>
</feature>